<evidence type="ECO:0000313" key="2">
    <source>
        <dbReference type="Proteomes" id="UP001139150"/>
    </source>
</evidence>
<dbReference type="InterPro" id="IPR021617">
    <property type="entry name" value="DUF3231"/>
</dbReference>
<comment type="caution">
    <text evidence="1">The sequence shown here is derived from an EMBL/GenBank/DDBJ whole genome shotgun (WGS) entry which is preliminary data.</text>
</comment>
<dbReference type="Gene3D" id="1.20.1260.10">
    <property type="match status" value="2"/>
</dbReference>
<gene>
    <name evidence="1" type="ORF">MF646_10320</name>
</gene>
<organism evidence="1 2">
    <name type="scientific">Halalkalibacter alkaliphilus</name>
    <dbReference type="NCBI Taxonomy" id="2917993"/>
    <lineage>
        <taxon>Bacteria</taxon>
        <taxon>Bacillati</taxon>
        <taxon>Bacillota</taxon>
        <taxon>Bacilli</taxon>
        <taxon>Bacillales</taxon>
        <taxon>Bacillaceae</taxon>
        <taxon>Halalkalibacter</taxon>
    </lineage>
</organism>
<keyword evidence="2" id="KW-1185">Reference proteome</keyword>
<dbReference type="AlphaFoldDB" id="A0A9X2CSY2"/>
<dbReference type="Pfam" id="PF11553">
    <property type="entry name" value="DUF3231"/>
    <property type="match status" value="2"/>
</dbReference>
<dbReference type="InterPro" id="IPR012347">
    <property type="entry name" value="Ferritin-like"/>
</dbReference>
<reference evidence="1" key="1">
    <citation type="submission" date="2022-02" db="EMBL/GenBank/DDBJ databases">
        <title>Halalkalibacter sp. nov. isolated from Lonar Lake, India.</title>
        <authorList>
            <person name="Joshi A."/>
            <person name="Thite S."/>
            <person name="Lodha T."/>
        </authorList>
    </citation>
    <scope>NUCLEOTIDE SEQUENCE</scope>
    <source>
        <strain evidence="1">MEB205</strain>
    </source>
</reference>
<name>A0A9X2CSY2_9BACI</name>
<dbReference type="EMBL" id="JAKRYL010000009">
    <property type="protein sequence ID" value="MCL7747512.1"/>
    <property type="molecule type" value="Genomic_DNA"/>
</dbReference>
<dbReference type="RefSeq" id="WP_250096415.1">
    <property type="nucleotide sequence ID" value="NZ_JAKRYL010000009.1"/>
</dbReference>
<sequence>MENNQHIGMTSIEIGALWSAYFSETTTKCMIIHFLENVEDPDIESLLVNALNICNKRIPKIKELLSKENVPIPQGFTDEDVYSGAPRLFSDPFYLYYIWFMSSMELQAHSLSMALCARSDVSDFYREVLNGSADTDTKSRELALKKGYFIRAPYIPTPQKVDFVKKKSFLTGWFGERRPLHALEITHLFKNAMTNTIGHTLITGFSQVTKSKDIRNLFVRGKEIAAKHTNIFTSVLKEEELSSFESWAAYVTDSTNPPFSEKLMLYHITALNAVGIGNYGVSMSASSRRDLGTHYTRLMGEVALFTDDAANLMIEKGWLEQPPQAANRDELAR</sequence>
<evidence type="ECO:0000313" key="1">
    <source>
        <dbReference type="EMBL" id="MCL7747512.1"/>
    </source>
</evidence>
<protein>
    <submittedName>
        <fullName evidence="1">DUF3231 family protein</fullName>
    </submittedName>
</protein>
<dbReference type="Proteomes" id="UP001139150">
    <property type="component" value="Unassembled WGS sequence"/>
</dbReference>
<accession>A0A9X2CSY2</accession>
<proteinExistence type="predicted"/>